<accession>A0A1A8G2T0</accession>
<dbReference type="EMBL" id="HAEB01018886">
    <property type="protein sequence ID" value="SBQ65413.1"/>
    <property type="molecule type" value="Transcribed_RNA"/>
</dbReference>
<organism evidence="1">
    <name type="scientific">Nothobranchius korthausae</name>
    <dbReference type="NCBI Taxonomy" id="1143690"/>
    <lineage>
        <taxon>Eukaryota</taxon>
        <taxon>Metazoa</taxon>
        <taxon>Chordata</taxon>
        <taxon>Craniata</taxon>
        <taxon>Vertebrata</taxon>
        <taxon>Euteleostomi</taxon>
        <taxon>Actinopterygii</taxon>
        <taxon>Neopterygii</taxon>
        <taxon>Teleostei</taxon>
        <taxon>Neoteleostei</taxon>
        <taxon>Acanthomorphata</taxon>
        <taxon>Ovalentaria</taxon>
        <taxon>Atherinomorphae</taxon>
        <taxon>Cyprinodontiformes</taxon>
        <taxon>Nothobranchiidae</taxon>
        <taxon>Nothobranchius</taxon>
    </lineage>
</organism>
<sequence>IAVILRRYAGMVCPIKAPYNTTVMCVCGRKLQRSVSHIMCFLRLFNRWRWLKKKLVKNRVMVWISRTQNIFT</sequence>
<gene>
    <name evidence="1" type="primary">Nfu_g_1_019205</name>
</gene>
<proteinExistence type="predicted"/>
<dbReference type="AlphaFoldDB" id="A0A1A8G2T0"/>
<feature type="non-terminal residue" evidence="1">
    <location>
        <position position="72"/>
    </location>
</feature>
<reference evidence="1" key="1">
    <citation type="submission" date="2016-05" db="EMBL/GenBank/DDBJ databases">
        <authorList>
            <person name="Lavstsen T."/>
            <person name="Jespersen J.S."/>
        </authorList>
    </citation>
    <scope>NUCLEOTIDE SEQUENCE</scope>
    <source>
        <tissue evidence="1">Brain</tissue>
    </source>
</reference>
<feature type="non-terminal residue" evidence="1">
    <location>
        <position position="1"/>
    </location>
</feature>
<reference evidence="1" key="2">
    <citation type="submission" date="2016-06" db="EMBL/GenBank/DDBJ databases">
        <title>The genome of a short-lived fish provides insights into sex chromosome evolution and the genetic control of aging.</title>
        <authorList>
            <person name="Reichwald K."/>
            <person name="Felder M."/>
            <person name="Petzold A."/>
            <person name="Koch P."/>
            <person name="Groth M."/>
            <person name="Platzer M."/>
        </authorList>
    </citation>
    <scope>NUCLEOTIDE SEQUENCE</scope>
    <source>
        <tissue evidence="1">Brain</tissue>
    </source>
</reference>
<protein>
    <submittedName>
        <fullName evidence="1">Uncharacterized protein</fullName>
    </submittedName>
</protein>
<name>A0A1A8G2T0_9TELE</name>
<evidence type="ECO:0000313" key="1">
    <source>
        <dbReference type="EMBL" id="SBQ65413.1"/>
    </source>
</evidence>